<reference evidence="1" key="2">
    <citation type="journal article" date="2015" name="Fish Shellfish Immunol.">
        <title>Early steps in the European eel (Anguilla anguilla)-Vibrio vulnificus interaction in the gills: Role of the RtxA13 toxin.</title>
        <authorList>
            <person name="Callol A."/>
            <person name="Pajuelo D."/>
            <person name="Ebbesson L."/>
            <person name="Teles M."/>
            <person name="MacKenzie S."/>
            <person name="Amaro C."/>
        </authorList>
    </citation>
    <scope>NUCLEOTIDE SEQUENCE</scope>
</reference>
<reference evidence="1" key="1">
    <citation type="submission" date="2014-11" db="EMBL/GenBank/DDBJ databases">
        <authorList>
            <person name="Amaro Gonzalez C."/>
        </authorList>
    </citation>
    <scope>NUCLEOTIDE SEQUENCE</scope>
</reference>
<name>A0A0E9WWC1_ANGAN</name>
<dbReference type="EMBL" id="GBXM01014849">
    <property type="protein sequence ID" value="JAH93728.1"/>
    <property type="molecule type" value="Transcribed_RNA"/>
</dbReference>
<sequence>MLQRLRKSYLLVLIAEICEEYIESKLLRMFMFHFMKPSIWISLPSKPYLPSTIPSHPGLLCTLRGSWRDTTVYLGSAENKGTGCLTQVTLDRLCI</sequence>
<dbReference type="AlphaFoldDB" id="A0A0E9WWC1"/>
<evidence type="ECO:0000313" key="1">
    <source>
        <dbReference type="EMBL" id="JAH93728.1"/>
    </source>
</evidence>
<accession>A0A0E9WWC1</accession>
<protein>
    <submittedName>
        <fullName evidence="1">Uncharacterized protein</fullName>
    </submittedName>
</protein>
<organism evidence="1">
    <name type="scientific">Anguilla anguilla</name>
    <name type="common">European freshwater eel</name>
    <name type="synonym">Muraena anguilla</name>
    <dbReference type="NCBI Taxonomy" id="7936"/>
    <lineage>
        <taxon>Eukaryota</taxon>
        <taxon>Metazoa</taxon>
        <taxon>Chordata</taxon>
        <taxon>Craniata</taxon>
        <taxon>Vertebrata</taxon>
        <taxon>Euteleostomi</taxon>
        <taxon>Actinopterygii</taxon>
        <taxon>Neopterygii</taxon>
        <taxon>Teleostei</taxon>
        <taxon>Anguilliformes</taxon>
        <taxon>Anguillidae</taxon>
        <taxon>Anguilla</taxon>
    </lineage>
</organism>
<proteinExistence type="predicted"/>